<organism evidence="4 5">
    <name type="scientific">Humisphaera borealis</name>
    <dbReference type="NCBI Taxonomy" id="2807512"/>
    <lineage>
        <taxon>Bacteria</taxon>
        <taxon>Pseudomonadati</taxon>
        <taxon>Planctomycetota</taxon>
        <taxon>Phycisphaerae</taxon>
        <taxon>Tepidisphaerales</taxon>
        <taxon>Tepidisphaeraceae</taxon>
        <taxon>Humisphaera</taxon>
    </lineage>
</organism>
<dbReference type="InterPro" id="IPR011429">
    <property type="entry name" value="Cyt_c_Planctomycete-type"/>
</dbReference>
<dbReference type="KEGG" id="hbs:IPV69_01335"/>
<dbReference type="InterPro" id="IPR022655">
    <property type="entry name" value="DUF1553"/>
</dbReference>
<feature type="domain" description="DUF1553" evidence="2">
    <location>
        <begin position="510"/>
        <end position="757"/>
    </location>
</feature>
<dbReference type="InterPro" id="IPR011444">
    <property type="entry name" value="DUF1549"/>
</dbReference>
<dbReference type="Pfam" id="PF07587">
    <property type="entry name" value="PSD1"/>
    <property type="match status" value="1"/>
</dbReference>
<evidence type="ECO:0000259" key="2">
    <source>
        <dbReference type="Pfam" id="PF07587"/>
    </source>
</evidence>
<gene>
    <name evidence="4" type="ORF">IPV69_01335</name>
</gene>
<feature type="domain" description="Cytochrome C Planctomycete-type" evidence="3">
    <location>
        <begin position="61"/>
        <end position="118"/>
    </location>
</feature>
<dbReference type="PANTHER" id="PTHR35889">
    <property type="entry name" value="CYCLOINULO-OLIGOSACCHARIDE FRUCTANOTRANSFERASE-RELATED"/>
    <property type="match status" value="1"/>
</dbReference>
<evidence type="ECO:0000259" key="1">
    <source>
        <dbReference type="Pfam" id="PF07583"/>
    </source>
</evidence>
<evidence type="ECO:0000313" key="5">
    <source>
        <dbReference type="Proteomes" id="UP000593765"/>
    </source>
</evidence>
<dbReference type="PANTHER" id="PTHR35889:SF3">
    <property type="entry name" value="F-BOX DOMAIN-CONTAINING PROTEIN"/>
    <property type="match status" value="1"/>
</dbReference>
<keyword evidence="5" id="KW-1185">Reference proteome</keyword>
<dbReference type="Pfam" id="PF07583">
    <property type="entry name" value="PSCyt2"/>
    <property type="match status" value="1"/>
</dbReference>
<evidence type="ECO:0000259" key="3">
    <source>
        <dbReference type="Pfam" id="PF07635"/>
    </source>
</evidence>
<dbReference type="AlphaFoldDB" id="A0A7M2WX39"/>
<dbReference type="Pfam" id="PF07635">
    <property type="entry name" value="PSCyt1"/>
    <property type="match status" value="1"/>
</dbReference>
<proteinExistence type="predicted"/>
<reference evidence="4 5" key="1">
    <citation type="submission" date="2020-10" db="EMBL/GenBank/DDBJ databases">
        <title>Wide distribution of Phycisphaera-like planctomycetes from WD2101 soil group in peatlands and genome analysis of the first cultivated representative.</title>
        <authorList>
            <person name="Dedysh S.N."/>
            <person name="Beletsky A.V."/>
            <person name="Ivanova A."/>
            <person name="Kulichevskaya I.S."/>
            <person name="Suzina N.E."/>
            <person name="Philippov D.A."/>
            <person name="Rakitin A.L."/>
            <person name="Mardanov A.V."/>
            <person name="Ravin N.V."/>
        </authorList>
    </citation>
    <scope>NUCLEOTIDE SEQUENCE [LARGE SCALE GENOMIC DNA]</scope>
    <source>
        <strain evidence="4 5">M1803</strain>
    </source>
</reference>
<evidence type="ECO:0000313" key="4">
    <source>
        <dbReference type="EMBL" id="QOV90046.1"/>
    </source>
</evidence>
<name>A0A7M2WX39_9BACT</name>
<feature type="domain" description="DUF1549" evidence="1">
    <location>
        <begin position="183"/>
        <end position="398"/>
    </location>
</feature>
<protein>
    <submittedName>
        <fullName evidence="4">DUF1553 domain-containing protein</fullName>
    </submittedName>
</protein>
<sequence>MRSCPCHSIGGNVTQDVRAILLVLAAIAAASIATRAGAVPVSPADRAFFENRVRPVLVKHCYECHSAGAKKVGGKLLLDTPEGMRKGGESGALLEAGNPDKSLLIHALRYDGTEMPPSKPLPAAVVNDFADWVKRGAPDPRGVVPAATTRSGEAEKGEVFWSLRPVSSPVPPDVQDNAWPRDPIDRFVMARLESSGLKPAKDANPQALVRRIYIDLIGLPPTSDQFSRFVTDYQRDSGKAVERLVDELLASPHFGERWGRHWLDVARFGESNGNDGLGRNPTFPHAWRYRDYVIAAFNSDTPYDRFLTEQIAGDLLPADSDVQRDRNRIATGFLALGSKPAKAMNANFDMDVVADQIDVIGRGIMGLSVACARCHDHKFDPIPTRDYYALAGFFTSTETLWGIAGNEALTAPATDLHVLKTPAVVPPPKEFVETVVTLESNTGKPKAIPKPKWAPGTPLAMGVRDRPKPADCKINIKGESNKLGESVPRGFLSAVEGDRPSAAIDASQSGRVQLAQWLTRGDHPLTARVMVNRVWLHLFGEGLVRTPDDFGLYGEAPTHPELLDHLAGRFVRDGWSVKRLVRGIVLSRTYQLSCEADAATVRADAQNLLLARHKRRRLDAESLRDAMLSVSGQLETKPAEGSLVRHRDILINLAGSLHQPSVHRSVYLCYLRSSPPPELAAFDLPEFTSVTGQRDVSTIPSQALHLYNSPFVIEQAAAFARLLSGESADARGRAKLAWQRAFHRDPGAEELEQAVRFVEMTATGPATPSNGQVSEQKAWAALCQVLLAANEFRYVD</sequence>
<accession>A0A7M2WX39</accession>
<dbReference type="Proteomes" id="UP000593765">
    <property type="component" value="Chromosome"/>
</dbReference>
<dbReference type="EMBL" id="CP063458">
    <property type="protein sequence ID" value="QOV90046.1"/>
    <property type="molecule type" value="Genomic_DNA"/>
</dbReference>